<name>A0A9X1UYV8_9FLAO</name>
<evidence type="ECO:0000259" key="2">
    <source>
        <dbReference type="Pfam" id="PF21307"/>
    </source>
</evidence>
<feature type="domain" description="Alpha fucosidase A-like C-terminal" evidence="2">
    <location>
        <begin position="696"/>
        <end position="770"/>
    </location>
</feature>
<organism evidence="4 5">
    <name type="scientific">Christiangramia crocea</name>
    <dbReference type="NCBI Taxonomy" id="2904124"/>
    <lineage>
        <taxon>Bacteria</taxon>
        <taxon>Pseudomonadati</taxon>
        <taxon>Bacteroidota</taxon>
        <taxon>Flavobacteriia</taxon>
        <taxon>Flavobacteriales</taxon>
        <taxon>Flavobacteriaceae</taxon>
        <taxon>Christiangramia</taxon>
    </lineage>
</organism>
<dbReference type="InterPro" id="IPR027414">
    <property type="entry name" value="GH95_N_dom"/>
</dbReference>
<evidence type="ECO:0000313" key="5">
    <source>
        <dbReference type="Proteomes" id="UP001139344"/>
    </source>
</evidence>
<dbReference type="InterPro" id="IPR054363">
    <property type="entry name" value="GH95_cat"/>
</dbReference>
<dbReference type="SUPFAM" id="SSF48208">
    <property type="entry name" value="Six-hairpin glycosidases"/>
    <property type="match status" value="1"/>
</dbReference>
<dbReference type="PANTHER" id="PTHR31084">
    <property type="entry name" value="ALPHA-L-FUCOSIDASE 2"/>
    <property type="match status" value="1"/>
</dbReference>
<accession>A0A9X1UYV8</accession>
<dbReference type="InterPro" id="IPR008928">
    <property type="entry name" value="6-hairpin_glycosidase_sf"/>
</dbReference>
<feature type="domain" description="Glycosyl hydrolase family 95 N-terminal" evidence="1">
    <location>
        <begin position="27"/>
        <end position="267"/>
    </location>
</feature>
<sequence length="820" mass="92889">MRKIILLQLCFAFVLKFGNAQEPNHLLWYNSPAENWNEALPIGNGRIGGMVYGIPTEEKIQLNEETVWAGEPGNNVPKGVSSKIEEIRNLLFSGKNQEAQDLANKIFPREAIQGNNYGMPYQSVGNLVLSFPGHKEVNSYKRTLDISNAIAGVEYNIGDVNFKREYFVSYPDQLLVVRITADKKKSISLELSFETAHKDSQVSVKDNILKLSATTGDVENKIGKVKFTSLAYPVINSGNIIVKENSIKIQNADEALVLVSIDTNFKSYKDLSNSSNEIAAKYLKKAKGKSYKALISSHVEDYKSLYDRVSLKLGDPEFQDIPIDERLENFSGSNDLGLVGLYFQFGRYLLISSSRHGGQPANLQGIWNDKLYPPWDSKYTVNINTEMNYWPADITNLGELNQPLFKMIEELSVTGRESAKAMYNAGGWNMHHNTDLWRITGVIDGAFSWGLWPMGGAWLTQHIWQHYLFTGDLGFLKKYYPILRSTAEFYTDILYEEPENGWSVIAPSVSPENTYQNGVAVSYGTTMDNQLVFDVFSNAIRAAEILKKDSEFSELLKNYRKRLPPMQIGKYSQLQEWIKDWDDPEDKHRHISHLYGLHPSAQISAFRNPELFSAARNTLEYRGDKSTGWSMGWKVNFWARLFDGDRAYDLIRTQLTKVGDGPEEGGTYPNLLDAHPPFQIDGNFGCTAGIAEMLLQSHDGAIHLLPALPKAWHKGEIKGLKARGNFEVDIKWEENHLKKVKIHSNLGGVCRIRTTKVLLDENRIELPGAKGKNPNKFYQNPEIKKILVSEKAEIEKTDLPEYRVYDFPTQKGKTYIFLAE</sequence>
<dbReference type="Pfam" id="PF21307">
    <property type="entry name" value="Glyco_hydro_95_C"/>
    <property type="match status" value="1"/>
</dbReference>
<dbReference type="InterPro" id="IPR013780">
    <property type="entry name" value="Glyco_hydro_b"/>
</dbReference>
<dbReference type="Pfam" id="PF22124">
    <property type="entry name" value="Glyco_hydro_95_cat"/>
    <property type="match status" value="1"/>
</dbReference>
<comment type="caution">
    <text evidence="4">The sequence shown here is derived from an EMBL/GenBank/DDBJ whole genome shotgun (WGS) entry which is preliminary data.</text>
</comment>
<dbReference type="GO" id="GO:0005975">
    <property type="term" value="P:carbohydrate metabolic process"/>
    <property type="evidence" value="ECO:0007669"/>
    <property type="project" value="InterPro"/>
</dbReference>
<dbReference type="Gene3D" id="1.50.10.10">
    <property type="match status" value="1"/>
</dbReference>
<dbReference type="EMBL" id="JAJSON010000025">
    <property type="protein sequence ID" value="MCG9972818.1"/>
    <property type="molecule type" value="Genomic_DNA"/>
</dbReference>
<dbReference type="Gene3D" id="2.60.40.1180">
    <property type="entry name" value="Golgi alpha-mannosidase II"/>
    <property type="match status" value="1"/>
</dbReference>
<dbReference type="Gene3D" id="2.70.98.50">
    <property type="entry name" value="putative glycoside hydrolase family protein from bacillus halodurans"/>
    <property type="match status" value="1"/>
</dbReference>
<dbReference type="RefSeq" id="WP_240100173.1">
    <property type="nucleotide sequence ID" value="NZ_JAJSON010000025.1"/>
</dbReference>
<proteinExistence type="predicted"/>
<protein>
    <submittedName>
        <fullName evidence="4">Glycoside hydrolase family 95 protein</fullName>
    </submittedName>
</protein>
<dbReference type="AlphaFoldDB" id="A0A9X1UYV8"/>
<dbReference type="PIRSF" id="PIRSF007663">
    <property type="entry name" value="UCP007663"/>
    <property type="match status" value="1"/>
</dbReference>
<dbReference type="FunFam" id="1.50.10.10:FF:000028">
    <property type="entry name" value="Alpha-L-fucosidase 2"/>
    <property type="match status" value="1"/>
</dbReference>
<feature type="domain" description="Glycosyl hydrolase family 95 catalytic" evidence="3">
    <location>
        <begin position="290"/>
        <end position="694"/>
    </location>
</feature>
<dbReference type="Pfam" id="PF14498">
    <property type="entry name" value="Glyco_hyd_65N_2"/>
    <property type="match status" value="1"/>
</dbReference>
<reference evidence="4" key="1">
    <citation type="submission" date="2021-12" db="EMBL/GenBank/DDBJ databases">
        <title>Description of Gramella crocea sp. nov., a new bacterium isolated from activated sludge.</title>
        <authorList>
            <person name="Zhang X."/>
        </authorList>
    </citation>
    <scope>NUCLEOTIDE SEQUENCE</scope>
    <source>
        <strain evidence="4">YB25</strain>
    </source>
</reference>
<evidence type="ECO:0000259" key="3">
    <source>
        <dbReference type="Pfam" id="PF22124"/>
    </source>
</evidence>
<dbReference type="GO" id="GO:0004560">
    <property type="term" value="F:alpha-L-fucosidase activity"/>
    <property type="evidence" value="ECO:0007669"/>
    <property type="project" value="InterPro"/>
</dbReference>
<keyword evidence="4" id="KW-0378">Hydrolase</keyword>
<keyword evidence="5" id="KW-1185">Reference proteome</keyword>
<dbReference type="Proteomes" id="UP001139344">
    <property type="component" value="Unassembled WGS sequence"/>
</dbReference>
<dbReference type="InterPro" id="IPR016518">
    <property type="entry name" value="Alpha-L-fucosidase"/>
</dbReference>
<dbReference type="InterPro" id="IPR012341">
    <property type="entry name" value="6hp_glycosidase-like_sf"/>
</dbReference>
<gene>
    <name evidence="4" type="ORF">LU635_14300</name>
</gene>
<dbReference type="PANTHER" id="PTHR31084:SF0">
    <property type="entry name" value="ALPHA-L-FUCOSIDASE 2"/>
    <property type="match status" value="1"/>
</dbReference>
<dbReference type="InterPro" id="IPR049053">
    <property type="entry name" value="AFCA-like_C"/>
</dbReference>
<evidence type="ECO:0000313" key="4">
    <source>
        <dbReference type="EMBL" id="MCG9972818.1"/>
    </source>
</evidence>
<evidence type="ECO:0000259" key="1">
    <source>
        <dbReference type="Pfam" id="PF14498"/>
    </source>
</evidence>